<feature type="region of interest" description="Disordered" evidence="1">
    <location>
        <begin position="1"/>
        <end position="61"/>
    </location>
</feature>
<accession>A0A9W6IXL3</accession>
<evidence type="ECO:0000313" key="3">
    <source>
        <dbReference type="Proteomes" id="UP001143372"/>
    </source>
</evidence>
<feature type="compositionally biased region" description="Basic and acidic residues" evidence="1">
    <location>
        <begin position="35"/>
        <end position="50"/>
    </location>
</feature>
<evidence type="ECO:0000256" key="1">
    <source>
        <dbReference type="SAM" id="MobiDB-lite"/>
    </source>
</evidence>
<reference evidence="2" key="2">
    <citation type="submission" date="2023-01" db="EMBL/GenBank/DDBJ databases">
        <authorList>
            <person name="Sun Q."/>
            <person name="Evtushenko L."/>
        </authorList>
    </citation>
    <scope>NUCLEOTIDE SEQUENCE</scope>
    <source>
        <strain evidence="2">VKM B-2347</strain>
    </source>
</reference>
<name>A0A9W6IXL3_9HYPH</name>
<feature type="compositionally biased region" description="Acidic residues" evidence="1">
    <location>
        <begin position="51"/>
        <end position="61"/>
    </location>
</feature>
<dbReference type="EMBL" id="BSFI01000004">
    <property type="protein sequence ID" value="GLK67035.1"/>
    <property type="molecule type" value="Genomic_DNA"/>
</dbReference>
<reference evidence="2" key="1">
    <citation type="journal article" date="2014" name="Int. J. Syst. Evol. Microbiol.">
        <title>Complete genome sequence of Corynebacterium casei LMG S-19264T (=DSM 44701T), isolated from a smear-ripened cheese.</title>
        <authorList>
            <consortium name="US DOE Joint Genome Institute (JGI-PGF)"/>
            <person name="Walter F."/>
            <person name="Albersmeier A."/>
            <person name="Kalinowski J."/>
            <person name="Ruckert C."/>
        </authorList>
    </citation>
    <scope>NUCLEOTIDE SEQUENCE</scope>
    <source>
        <strain evidence="2">VKM B-2347</strain>
    </source>
</reference>
<organism evidence="2 3">
    <name type="scientific">Hansschlegelia plantiphila</name>
    <dbReference type="NCBI Taxonomy" id="374655"/>
    <lineage>
        <taxon>Bacteria</taxon>
        <taxon>Pseudomonadati</taxon>
        <taxon>Pseudomonadota</taxon>
        <taxon>Alphaproteobacteria</taxon>
        <taxon>Hyphomicrobiales</taxon>
        <taxon>Methylopilaceae</taxon>
        <taxon>Hansschlegelia</taxon>
    </lineage>
</organism>
<proteinExistence type="predicted"/>
<dbReference type="AlphaFoldDB" id="A0A9W6IXL3"/>
<evidence type="ECO:0000313" key="2">
    <source>
        <dbReference type="EMBL" id="GLK67035.1"/>
    </source>
</evidence>
<sequence length="61" mass="6581">MSDEKTKPPYGTSISKPDEKAGVEVGGGDKAAAAHSEEARKESRHDHSPDDEIEEDDWGEA</sequence>
<gene>
    <name evidence="2" type="ORF">GCM10008179_06730</name>
</gene>
<dbReference type="Proteomes" id="UP001143372">
    <property type="component" value="Unassembled WGS sequence"/>
</dbReference>
<comment type="caution">
    <text evidence="2">The sequence shown here is derived from an EMBL/GenBank/DDBJ whole genome shotgun (WGS) entry which is preliminary data.</text>
</comment>
<dbReference type="RefSeq" id="WP_271167299.1">
    <property type="nucleotide sequence ID" value="NZ_BSFI01000004.1"/>
</dbReference>
<protein>
    <submittedName>
        <fullName evidence="2">Uncharacterized protein</fullName>
    </submittedName>
</protein>
<keyword evidence="3" id="KW-1185">Reference proteome</keyword>